<organism evidence="3">
    <name type="scientific">Nippostrongylus brasiliensis</name>
    <name type="common">Rat hookworm</name>
    <dbReference type="NCBI Taxonomy" id="27835"/>
    <lineage>
        <taxon>Eukaryota</taxon>
        <taxon>Metazoa</taxon>
        <taxon>Ecdysozoa</taxon>
        <taxon>Nematoda</taxon>
        <taxon>Chromadorea</taxon>
        <taxon>Rhabditida</taxon>
        <taxon>Rhabditina</taxon>
        <taxon>Rhabditomorpha</taxon>
        <taxon>Strongyloidea</taxon>
        <taxon>Heligmosomidae</taxon>
        <taxon>Nippostrongylus</taxon>
    </lineage>
</organism>
<accession>A0A0N4Y5Z6</accession>
<proteinExistence type="predicted"/>
<dbReference type="AlphaFoldDB" id="A0A0N4Y5Z6"/>
<dbReference type="WBParaSite" id="NBR_0001147101-mRNA-1">
    <property type="protein sequence ID" value="NBR_0001147101-mRNA-1"/>
    <property type="gene ID" value="NBR_0001147101"/>
</dbReference>
<sequence length="76" mass="8271">MGVRTSSRAAEAALHTAIERGSDYLHTCTLQPARNERSSDIGGRGVPSDIWASRSIDEPAIHSQICVLRLDARLAR</sequence>
<reference evidence="3" key="1">
    <citation type="submission" date="2017-02" db="UniProtKB">
        <authorList>
            <consortium name="WormBaseParasite"/>
        </authorList>
    </citation>
    <scope>IDENTIFICATION</scope>
</reference>
<dbReference type="Proteomes" id="UP000271162">
    <property type="component" value="Unassembled WGS sequence"/>
</dbReference>
<dbReference type="EMBL" id="UYSL01020533">
    <property type="protein sequence ID" value="VDL75061.1"/>
    <property type="molecule type" value="Genomic_DNA"/>
</dbReference>
<evidence type="ECO:0000313" key="1">
    <source>
        <dbReference type="EMBL" id="VDL75061.1"/>
    </source>
</evidence>
<reference evidence="1 2" key="2">
    <citation type="submission" date="2018-11" db="EMBL/GenBank/DDBJ databases">
        <authorList>
            <consortium name="Pathogen Informatics"/>
        </authorList>
    </citation>
    <scope>NUCLEOTIDE SEQUENCE [LARGE SCALE GENOMIC DNA]</scope>
</reference>
<protein>
    <submittedName>
        <fullName evidence="1 3">Uncharacterized protein</fullName>
    </submittedName>
</protein>
<keyword evidence="2" id="KW-1185">Reference proteome</keyword>
<gene>
    <name evidence="1" type="ORF">NBR_LOCUS11472</name>
</gene>
<evidence type="ECO:0000313" key="3">
    <source>
        <dbReference type="WBParaSite" id="NBR_0001147101-mRNA-1"/>
    </source>
</evidence>
<evidence type="ECO:0000313" key="2">
    <source>
        <dbReference type="Proteomes" id="UP000271162"/>
    </source>
</evidence>
<name>A0A0N4Y5Z6_NIPBR</name>